<evidence type="ECO:0000259" key="1">
    <source>
        <dbReference type="PROSITE" id="PS50011"/>
    </source>
</evidence>
<proteinExistence type="predicted"/>
<dbReference type="GO" id="GO:0005524">
    <property type="term" value="F:ATP binding"/>
    <property type="evidence" value="ECO:0007669"/>
    <property type="project" value="InterPro"/>
</dbReference>
<dbReference type="Pfam" id="PF07714">
    <property type="entry name" value="PK_Tyr_Ser-Thr"/>
    <property type="match status" value="1"/>
</dbReference>
<comment type="caution">
    <text evidence="2">The sequence shown here is derived from an EMBL/GenBank/DDBJ whole genome shotgun (WGS) entry which is preliminary data.</text>
</comment>
<evidence type="ECO:0000313" key="2">
    <source>
        <dbReference type="EMBL" id="KAE8719011.1"/>
    </source>
</evidence>
<dbReference type="SUPFAM" id="SSF56112">
    <property type="entry name" value="Protein kinase-like (PK-like)"/>
    <property type="match status" value="1"/>
</dbReference>
<accession>A0A6A3BST4</accession>
<dbReference type="InterPro" id="IPR000719">
    <property type="entry name" value="Prot_kinase_dom"/>
</dbReference>
<dbReference type="PANTHER" id="PTHR27006:SF606">
    <property type="entry name" value="INTERLEUKIN-1 RECEPTOR-ASSOCIATED KINASE 4"/>
    <property type="match status" value="1"/>
</dbReference>
<organism evidence="2 3">
    <name type="scientific">Hibiscus syriacus</name>
    <name type="common">Rose of Sharon</name>
    <dbReference type="NCBI Taxonomy" id="106335"/>
    <lineage>
        <taxon>Eukaryota</taxon>
        <taxon>Viridiplantae</taxon>
        <taxon>Streptophyta</taxon>
        <taxon>Embryophyta</taxon>
        <taxon>Tracheophyta</taxon>
        <taxon>Spermatophyta</taxon>
        <taxon>Magnoliopsida</taxon>
        <taxon>eudicotyledons</taxon>
        <taxon>Gunneridae</taxon>
        <taxon>Pentapetalae</taxon>
        <taxon>rosids</taxon>
        <taxon>malvids</taxon>
        <taxon>Malvales</taxon>
        <taxon>Malvaceae</taxon>
        <taxon>Malvoideae</taxon>
        <taxon>Hibiscus</taxon>
    </lineage>
</organism>
<protein>
    <recommendedName>
        <fullName evidence="1">Protein kinase domain-containing protein</fullName>
    </recommendedName>
</protein>
<sequence length="140" mass="15586">MQGRFGAVYKGTLAGGDLIAVTRLSTGSAQRDLEFENEVRLMANLQHRNLVRLQGFYLEGTKTLVIYEFVSNGSLDKILFGTIYHKRTMVSLVLIFTSDSTTLPIPSEPAFVIHGETRSAMQRSEDLNSGELSITEMDPR</sequence>
<dbReference type="PANTHER" id="PTHR27006">
    <property type="entry name" value="PROMASTIGOTE SURFACE ANTIGEN PROTEIN PSA"/>
    <property type="match status" value="1"/>
</dbReference>
<name>A0A6A3BST4_HIBSY</name>
<dbReference type="PROSITE" id="PS50011">
    <property type="entry name" value="PROTEIN_KINASE_DOM"/>
    <property type="match status" value="1"/>
</dbReference>
<dbReference type="GO" id="GO:0004672">
    <property type="term" value="F:protein kinase activity"/>
    <property type="evidence" value="ECO:0007669"/>
    <property type="project" value="InterPro"/>
</dbReference>
<dbReference type="EMBL" id="VEPZ02000796">
    <property type="protein sequence ID" value="KAE8719011.1"/>
    <property type="molecule type" value="Genomic_DNA"/>
</dbReference>
<dbReference type="InterPro" id="IPR011009">
    <property type="entry name" value="Kinase-like_dom_sf"/>
</dbReference>
<evidence type="ECO:0000313" key="3">
    <source>
        <dbReference type="Proteomes" id="UP000436088"/>
    </source>
</evidence>
<dbReference type="Gene3D" id="3.30.200.20">
    <property type="entry name" value="Phosphorylase Kinase, domain 1"/>
    <property type="match status" value="1"/>
</dbReference>
<dbReference type="AlphaFoldDB" id="A0A6A3BST4"/>
<feature type="domain" description="Protein kinase" evidence="1">
    <location>
        <begin position="1"/>
        <end position="140"/>
    </location>
</feature>
<dbReference type="InterPro" id="IPR001245">
    <property type="entry name" value="Ser-Thr/Tyr_kinase_cat_dom"/>
</dbReference>
<reference evidence="2" key="1">
    <citation type="submission" date="2019-09" db="EMBL/GenBank/DDBJ databases">
        <title>Draft genome information of white flower Hibiscus syriacus.</title>
        <authorList>
            <person name="Kim Y.-M."/>
        </authorList>
    </citation>
    <scope>NUCLEOTIDE SEQUENCE [LARGE SCALE GENOMIC DNA]</scope>
    <source>
        <strain evidence="2">YM2019G1</strain>
    </source>
</reference>
<gene>
    <name evidence="2" type="ORF">F3Y22_tig00109980pilonHSYRG00045</name>
</gene>
<keyword evidence="3" id="KW-1185">Reference proteome</keyword>
<dbReference type="Proteomes" id="UP000436088">
    <property type="component" value="Unassembled WGS sequence"/>
</dbReference>